<dbReference type="Pfam" id="PF06722">
    <property type="entry name" value="EryCIII-like_C"/>
    <property type="match status" value="1"/>
</dbReference>
<protein>
    <submittedName>
        <fullName evidence="6">Glycosyltransferase</fullName>
    </submittedName>
</protein>
<keyword evidence="3" id="KW-0808">Transferase</keyword>
<evidence type="ECO:0000256" key="2">
    <source>
        <dbReference type="ARBA" id="ARBA00022676"/>
    </source>
</evidence>
<organism evidence="6 7">
    <name type="scientific">Kibdelosporangium philippinense</name>
    <dbReference type="NCBI Taxonomy" id="211113"/>
    <lineage>
        <taxon>Bacteria</taxon>
        <taxon>Bacillati</taxon>
        <taxon>Actinomycetota</taxon>
        <taxon>Actinomycetes</taxon>
        <taxon>Pseudonocardiales</taxon>
        <taxon>Pseudonocardiaceae</taxon>
        <taxon>Kibdelosporangium</taxon>
    </lineage>
</organism>
<name>A0ABS8Z6S2_9PSEU</name>
<gene>
    <name evidence="6" type="ORF">LWC34_05750</name>
</gene>
<dbReference type="InterPro" id="IPR050426">
    <property type="entry name" value="Glycosyltransferase_28"/>
</dbReference>
<dbReference type="CDD" id="cd03784">
    <property type="entry name" value="GT1_Gtf-like"/>
    <property type="match status" value="1"/>
</dbReference>
<accession>A0ABS8Z6S2</accession>
<dbReference type="PANTHER" id="PTHR48050">
    <property type="entry name" value="STEROL 3-BETA-GLUCOSYLTRANSFERASE"/>
    <property type="match status" value="1"/>
</dbReference>
<dbReference type="RefSeq" id="WP_233723370.1">
    <property type="nucleotide sequence ID" value="NZ_JAJVCN010000001.1"/>
</dbReference>
<dbReference type="PANTHER" id="PTHR48050:SF13">
    <property type="entry name" value="STEROL 3-BETA-GLUCOSYLTRANSFERASE UGT80A2"/>
    <property type="match status" value="1"/>
</dbReference>
<reference evidence="6 7" key="1">
    <citation type="submission" date="2021-12" db="EMBL/GenBank/DDBJ databases">
        <title>Genome sequence of Kibdelosporangium philippinense ATCC 49844.</title>
        <authorList>
            <person name="Fedorov E.A."/>
            <person name="Omeragic M."/>
            <person name="Shalygina K.F."/>
            <person name="Maclea K.S."/>
        </authorList>
    </citation>
    <scope>NUCLEOTIDE SEQUENCE [LARGE SCALE GENOMIC DNA]</scope>
    <source>
        <strain evidence="6 7">ATCC 49844</strain>
    </source>
</reference>
<keyword evidence="7" id="KW-1185">Reference proteome</keyword>
<dbReference type="Proteomes" id="UP001521150">
    <property type="component" value="Unassembled WGS sequence"/>
</dbReference>
<dbReference type="Pfam" id="PF21036">
    <property type="entry name" value="EryCIII-like_N"/>
    <property type="match status" value="1"/>
</dbReference>
<evidence type="ECO:0000256" key="1">
    <source>
        <dbReference type="ARBA" id="ARBA00006962"/>
    </source>
</evidence>
<feature type="domain" description="Erythromycin biosynthesis protein CIII-like N-terminal" evidence="5">
    <location>
        <begin position="25"/>
        <end position="177"/>
    </location>
</feature>
<evidence type="ECO:0000256" key="3">
    <source>
        <dbReference type="ARBA" id="ARBA00022679"/>
    </source>
</evidence>
<dbReference type="Gene3D" id="3.40.50.2000">
    <property type="entry name" value="Glycogen Phosphorylase B"/>
    <property type="match status" value="2"/>
</dbReference>
<dbReference type="EMBL" id="JAJVCN010000001">
    <property type="protein sequence ID" value="MCE7002336.1"/>
    <property type="molecule type" value="Genomic_DNA"/>
</dbReference>
<dbReference type="InterPro" id="IPR048284">
    <property type="entry name" value="EryCIII-like_N"/>
</dbReference>
<evidence type="ECO:0000259" key="5">
    <source>
        <dbReference type="Pfam" id="PF21036"/>
    </source>
</evidence>
<keyword evidence="2" id="KW-0328">Glycosyltransferase</keyword>
<dbReference type="InterPro" id="IPR002213">
    <property type="entry name" value="UDP_glucos_trans"/>
</dbReference>
<sequence>MRLLFSTVPALGHVLPLFPLARAAQDRGDTVAFLTSEGVREHIVADGFELLPVGPMMDELLAETTKRVDIDPAASTAPEVGAELFAGTRVDLTADESVEAAKAWQPDLIVSEFCDFVGPLVASALGIRWAFVSLGTAVPEFEAIMGATAKRHYAPRGLEPTPYSWFLDLCPPSLQPDGWVAPPQRIGLRPEAHSVRGYVPPAEVAKTRTRILVGFGTFFGKPEVLKPIVEGLAELDADIIVPLSSGGSPEDFGDLAERITFGPFRPLAELLPGTDLLVTHGGNGTAFAALALGIPVLTIPQGADQFIVADRLAERGVGLALQPDAVTPSAVADLAKQALESTEMRAGANRIAAEIAALPSPEAVAEQLA</sequence>
<proteinExistence type="inferred from homology"/>
<evidence type="ECO:0000313" key="7">
    <source>
        <dbReference type="Proteomes" id="UP001521150"/>
    </source>
</evidence>
<dbReference type="InterPro" id="IPR010610">
    <property type="entry name" value="EryCIII-like_C"/>
</dbReference>
<feature type="domain" description="Erythromycin biosynthesis protein CIII-like C-terminal" evidence="4">
    <location>
        <begin position="229"/>
        <end position="368"/>
    </location>
</feature>
<evidence type="ECO:0000313" key="6">
    <source>
        <dbReference type="EMBL" id="MCE7002336.1"/>
    </source>
</evidence>
<comment type="similarity">
    <text evidence="1">Belongs to the glycosyltransferase 28 family.</text>
</comment>
<dbReference type="SUPFAM" id="SSF53756">
    <property type="entry name" value="UDP-Glycosyltransferase/glycogen phosphorylase"/>
    <property type="match status" value="1"/>
</dbReference>
<evidence type="ECO:0000259" key="4">
    <source>
        <dbReference type="Pfam" id="PF06722"/>
    </source>
</evidence>
<comment type="caution">
    <text evidence="6">The sequence shown here is derived from an EMBL/GenBank/DDBJ whole genome shotgun (WGS) entry which is preliminary data.</text>
</comment>